<dbReference type="AlphaFoldDB" id="A0A6C0LHV3"/>
<dbReference type="Pfam" id="PF01755">
    <property type="entry name" value="Glyco_transf_25"/>
    <property type="match status" value="1"/>
</dbReference>
<dbReference type="CDD" id="cd06532">
    <property type="entry name" value="Glyco_transf_25"/>
    <property type="match status" value="1"/>
</dbReference>
<accession>A0A6C0LHV3</accession>
<organism evidence="2">
    <name type="scientific">viral metagenome</name>
    <dbReference type="NCBI Taxonomy" id="1070528"/>
    <lineage>
        <taxon>unclassified sequences</taxon>
        <taxon>metagenomes</taxon>
        <taxon>organismal metagenomes</taxon>
    </lineage>
</organism>
<dbReference type="InterPro" id="IPR002654">
    <property type="entry name" value="Glyco_trans_25"/>
</dbReference>
<dbReference type="EMBL" id="MN740483">
    <property type="protein sequence ID" value="QHU29261.1"/>
    <property type="molecule type" value="Genomic_DNA"/>
</dbReference>
<sequence>MKHYWINMDRSVDRRRHMESQFFEHSIENYRISAETPETIKAGDYTIVRNEESIPSTTPEEISCILSHLKAIQQGYDDGDQYFCVLEDDISFINIDFDKILNYAEIAQNKNKENVEILQLYTSSHPVVIQLYNEHFLKSGDVIIKRTESYPGAVYYLLSRIAAHKILDAYVMSKNKYDLSYSSWTAADNIIYAPVNSYVITYPVAITDIAFGSTLHPEHLPNHEQCNNIIRHIWSVNDQRTMFARQTVNA</sequence>
<feature type="domain" description="Glycosyl transferase family 25" evidence="1">
    <location>
        <begin position="2"/>
        <end position="171"/>
    </location>
</feature>
<protein>
    <recommendedName>
        <fullName evidence="1">Glycosyl transferase family 25 domain-containing protein</fullName>
    </recommendedName>
</protein>
<evidence type="ECO:0000259" key="1">
    <source>
        <dbReference type="Pfam" id="PF01755"/>
    </source>
</evidence>
<evidence type="ECO:0000313" key="2">
    <source>
        <dbReference type="EMBL" id="QHU29261.1"/>
    </source>
</evidence>
<reference evidence="2" key="1">
    <citation type="journal article" date="2020" name="Nature">
        <title>Giant virus diversity and host interactions through global metagenomics.</title>
        <authorList>
            <person name="Schulz F."/>
            <person name="Roux S."/>
            <person name="Paez-Espino D."/>
            <person name="Jungbluth S."/>
            <person name="Walsh D.A."/>
            <person name="Denef V.J."/>
            <person name="McMahon K.D."/>
            <person name="Konstantinidis K.T."/>
            <person name="Eloe-Fadrosh E.A."/>
            <person name="Kyrpides N.C."/>
            <person name="Woyke T."/>
        </authorList>
    </citation>
    <scope>NUCLEOTIDE SEQUENCE</scope>
    <source>
        <strain evidence="2">GVMAG-M-3300027804-47</strain>
    </source>
</reference>
<name>A0A6C0LHV3_9ZZZZ</name>
<proteinExistence type="predicted"/>